<sequence length="84" mass="9663">MILCHLGSSSRLECAAGFVLRRSRPTIQSTRRKRLVLTISLVVKYFISGLCRIESEIEQELSVNTLLKSHKKRVHSCKKHQDNK</sequence>
<protein>
    <submittedName>
        <fullName evidence="1">Uncharacterized protein</fullName>
    </submittedName>
</protein>
<name>A0A8X6PQZ8_NEPPI</name>
<keyword evidence="2" id="KW-1185">Reference proteome</keyword>
<reference evidence="1" key="1">
    <citation type="submission" date="2020-08" db="EMBL/GenBank/DDBJ databases">
        <title>Multicomponent nature underlies the extraordinary mechanical properties of spider dragline silk.</title>
        <authorList>
            <person name="Kono N."/>
            <person name="Nakamura H."/>
            <person name="Mori M."/>
            <person name="Yoshida Y."/>
            <person name="Ohtoshi R."/>
            <person name="Malay A.D."/>
            <person name="Moran D.A.P."/>
            <person name="Tomita M."/>
            <person name="Numata K."/>
            <person name="Arakawa K."/>
        </authorList>
    </citation>
    <scope>NUCLEOTIDE SEQUENCE</scope>
</reference>
<evidence type="ECO:0000313" key="2">
    <source>
        <dbReference type="Proteomes" id="UP000887013"/>
    </source>
</evidence>
<comment type="caution">
    <text evidence="1">The sequence shown here is derived from an EMBL/GenBank/DDBJ whole genome shotgun (WGS) entry which is preliminary data.</text>
</comment>
<dbReference type="EMBL" id="BMAW01119366">
    <property type="protein sequence ID" value="GFT84319.1"/>
    <property type="molecule type" value="Genomic_DNA"/>
</dbReference>
<evidence type="ECO:0000313" key="1">
    <source>
        <dbReference type="EMBL" id="GFT84319.1"/>
    </source>
</evidence>
<organism evidence="1 2">
    <name type="scientific">Nephila pilipes</name>
    <name type="common">Giant wood spider</name>
    <name type="synonym">Nephila maculata</name>
    <dbReference type="NCBI Taxonomy" id="299642"/>
    <lineage>
        <taxon>Eukaryota</taxon>
        <taxon>Metazoa</taxon>
        <taxon>Ecdysozoa</taxon>
        <taxon>Arthropoda</taxon>
        <taxon>Chelicerata</taxon>
        <taxon>Arachnida</taxon>
        <taxon>Araneae</taxon>
        <taxon>Araneomorphae</taxon>
        <taxon>Entelegynae</taxon>
        <taxon>Araneoidea</taxon>
        <taxon>Nephilidae</taxon>
        <taxon>Nephila</taxon>
    </lineage>
</organism>
<dbReference type="Proteomes" id="UP000887013">
    <property type="component" value="Unassembled WGS sequence"/>
</dbReference>
<dbReference type="AlphaFoldDB" id="A0A8X6PQZ8"/>
<accession>A0A8X6PQZ8</accession>
<gene>
    <name evidence="1" type="ORF">NPIL_150131</name>
</gene>
<proteinExistence type="predicted"/>